<dbReference type="FunFam" id="3.30.200.20:FF:000097">
    <property type="entry name" value="Probable serine/threonine-protein kinase nek1"/>
    <property type="match status" value="1"/>
</dbReference>
<dbReference type="GO" id="GO:0046872">
    <property type="term" value="F:metal ion binding"/>
    <property type="evidence" value="ECO:0007669"/>
    <property type="project" value="UniProtKB-KW"/>
</dbReference>
<dbReference type="SMART" id="SM00220">
    <property type="entry name" value="S_TKc"/>
    <property type="match status" value="1"/>
</dbReference>
<keyword evidence="8" id="KW-0418">Kinase</keyword>
<feature type="region of interest" description="Disordered" evidence="15">
    <location>
        <begin position="1512"/>
        <end position="1558"/>
    </location>
</feature>
<feature type="compositionally biased region" description="Basic and acidic residues" evidence="15">
    <location>
        <begin position="358"/>
        <end position="373"/>
    </location>
</feature>
<feature type="compositionally biased region" description="Low complexity" evidence="15">
    <location>
        <begin position="342"/>
        <end position="351"/>
    </location>
</feature>
<feature type="region of interest" description="Disordered" evidence="15">
    <location>
        <begin position="918"/>
        <end position="942"/>
    </location>
</feature>
<feature type="region of interest" description="Disordered" evidence="15">
    <location>
        <begin position="306"/>
        <end position="325"/>
    </location>
</feature>
<evidence type="ECO:0000256" key="13">
    <source>
        <dbReference type="PROSITE-ProRule" id="PRU10141"/>
    </source>
</evidence>
<dbReference type="InterPro" id="IPR000719">
    <property type="entry name" value="Prot_kinase_dom"/>
</dbReference>
<dbReference type="Pfam" id="PF00069">
    <property type="entry name" value="Pkinase"/>
    <property type="match status" value="1"/>
</dbReference>
<feature type="compositionally biased region" description="Acidic residues" evidence="15">
    <location>
        <begin position="1512"/>
        <end position="1549"/>
    </location>
</feature>
<evidence type="ECO:0000256" key="8">
    <source>
        <dbReference type="ARBA" id="ARBA00022777"/>
    </source>
</evidence>
<dbReference type="WBParaSite" id="SRDH1_81290.1">
    <property type="protein sequence ID" value="SRDH1_81290.1"/>
    <property type="gene ID" value="SRDH1_81290"/>
</dbReference>
<evidence type="ECO:0000256" key="2">
    <source>
        <dbReference type="ARBA" id="ARBA00010886"/>
    </source>
</evidence>
<dbReference type="InterPro" id="IPR011009">
    <property type="entry name" value="Kinase-like_dom_sf"/>
</dbReference>
<evidence type="ECO:0000256" key="5">
    <source>
        <dbReference type="ARBA" id="ARBA00022679"/>
    </source>
</evidence>
<reference evidence="17" key="1">
    <citation type="submission" date="2022-06" db="EMBL/GenBank/DDBJ databases">
        <authorList>
            <person name="Berger JAMES D."/>
            <person name="Berger JAMES D."/>
        </authorList>
    </citation>
    <scope>NUCLEOTIDE SEQUENCE [LARGE SCALE GENOMIC DNA]</scope>
</reference>
<feature type="region of interest" description="Disordered" evidence="15">
    <location>
        <begin position="794"/>
        <end position="832"/>
    </location>
</feature>
<dbReference type="Gene3D" id="3.30.200.20">
    <property type="entry name" value="Phosphorylase Kinase, domain 1"/>
    <property type="match status" value="1"/>
</dbReference>
<keyword evidence="9 13" id="KW-0067">ATP-binding</keyword>
<evidence type="ECO:0000313" key="17">
    <source>
        <dbReference type="Proteomes" id="UP000050792"/>
    </source>
</evidence>
<evidence type="ECO:0000256" key="1">
    <source>
        <dbReference type="ARBA" id="ARBA00001946"/>
    </source>
</evidence>
<dbReference type="Proteomes" id="UP000050792">
    <property type="component" value="Unassembled WGS sequence"/>
</dbReference>
<dbReference type="SUPFAM" id="SSF56112">
    <property type="entry name" value="Protein kinase-like (PK-like)"/>
    <property type="match status" value="1"/>
</dbReference>
<evidence type="ECO:0000256" key="9">
    <source>
        <dbReference type="ARBA" id="ARBA00022840"/>
    </source>
</evidence>
<feature type="region of interest" description="Disordered" evidence="15">
    <location>
        <begin position="1002"/>
        <end position="1031"/>
    </location>
</feature>
<evidence type="ECO:0000256" key="12">
    <source>
        <dbReference type="ARBA" id="ARBA00048679"/>
    </source>
</evidence>
<dbReference type="PROSITE" id="PS00107">
    <property type="entry name" value="PROTEIN_KINASE_ATP"/>
    <property type="match status" value="1"/>
</dbReference>
<feature type="region of interest" description="Disordered" evidence="15">
    <location>
        <begin position="1387"/>
        <end position="1413"/>
    </location>
</feature>
<comment type="similarity">
    <text evidence="2">Belongs to the protein kinase superfamily. NEK Ser/Thr protein kinase family. NIMA subfamily.</text>
</comment>
<dbReference type="GO" id="GO:0005524">
    <property type="term" value="F:ATP binding"/>
    <property type="evidence" value="ECO:0007669"/>
    <property type="project" value="UniProtKB-UniRule"/>
</dbReference>
<feature type="compositionally biased region" description="Polar residues" evidence="15">
    <location>
        <begin position="822"/>
        <end position="831"/>
    </location>
</feature>
<feature type="binding site" evidence="13">
    <location>
        <position position="36"/>
    </location>
    <ligand>
        <name>ATP</name>
        <dbReference type="ChEBI" id="CHEBI:30616"/>
    </ligand>
</feature>
<protein>
    <recommendedName>
        <fullName evidence="3">non-specific serine/threonine protein kinase</fullName>
        <ecNumber evidence="3">2.7.11.1</ecNumber>
    </recommendedName>
</protein>
<sequence length="1695" mass="193700">MSDLLKYEKVGNIGEGAFGKAILVLSKSENIHRVMKEINIRKMTLKEREEARKEVSVLSKMNHPNIVQYCDSFEESGWLYIIMEYCDQGDLYTKINKQNGVLMPESLILDYFVQICLALKHIHDRMILHRDIKTQNVFLTSKGRLKLGDFGIAKVLNHTLDLARTCIGTPYYLSPEICENKPYDHKSDIWALGCVLYEMTTLKHAFEAGNMKNLVLKIIRGTYPPVSSKYSYEIRNLISQLFRRNPRDRPSINAILRKPFLSKRIYLYLTETEMAEEFSHTVLHQHSKRKNDHLSNNLNLINKHFKQSQSHQHHQQQHPFPVIKKSKLSDAINKKLYKKAENSNNSNNSNSHGTVSEGESKRRESVIDVNRRKQRELMEKQRLEARNKIKEQGWKHLLDHSPLCITPAVNEKNMVNVIGDNPKLKDVYYKPTIHSTNQPYNCNPSSSPSVIVADAFTKYKQERDRIQQINCKDYDIYNCVKHSEVITPKPIDTISVSIPSQSLAIGIVSTTPQTPSTPQINIKPSYLQPCQAVLPMKPNDMCPILYPCNKENNVTTIDDSNIHDKINIMNNCNKNNNSIDDIISDQCLSENDKYGDNKYQPIYSKPYESNLRRNEQIQSAIKQTKLVEDFISVRQQAAMNRARGAGHIMGVADILGGSPFVNLNERGRILEHQRELKALEEKRQKFEALKKQAEERARLLKEHLERRKKQEKVFELERKHQLFKLEQFERLCTPQCKLDQKPIEYKYVNPSELKPSDIIIKEPQPLEAPSLSMVLAKLNEMPTLTKVDHYNDNSLEFNQNMDDGNGEGEEEESSAITEDDPNSNCSSVHSSNIHHKCNAIRKRKDNILRRLNAKSTDTRSKWSKFSSNYKHDTNLKNYLLHQEKIDDPLKHSMTKYQFMDYTILKKLAQRTLETSGSSMELTNLPNHNEVPMVTGSSDNQTLNDNSQLKTIITTKTDLQNRLNGLGSPIKNAWQFDLQGKETNVTTISASQPTTAITPIATTANTPSSSSSSLLLSNLHKPSLPGPSGPGGPNVNLTADCLHPINQYNNDHNHEDKTIKVSVDLNITDHSKCSFNNRMATYRLKHPRIINKSDEKLFEKVDFVDDPISDQSITDNKVNQSCELEDLENGQLIVQNPYPMNTSKEMNRSGSLPNISNFFLTSSSPTDVQFKQVLSKHNKDSHGKSLLNLQEHQSNSCNDTNNINIDQQNYQTNEINDWNINENTVINSSNPTIINQHFKNILDIEDDEQDIELVRQSMLQVILTSNINHSNDTVLSSDVDNDCSNNSTLSECDNQRSTKSTLFNDHSMIEENSIGKNNEIHSENIPRSKYSSSQLSDCENLSNIRKRSLSINLPIQQIIKNDQLTKETSYNSYTEMNSVYRQSYQNHTHDDVTNKNNENTNNSLNPPEDITSTSSNQLRNFLNRLDNVSIGYTTHTTKDDIRLLDEKNTDDEITEELEDDDVDVDHDITIGVNSKQNHKEPLNGECQESFVNICKPVQGNRLARVTEVNESDFELSEYDVDDYDDDDDDGDGSLSDDDNDTDSVLDDSTESDSFSDNSFVSNISKNLHKQKMNGDNNNNNHNEALHNNSIIKPTINNNSLGDTQFLRLEQMRADLEEELGFELLIKAYNVIQALQEDEDETITESEQIVTSVLGEEKTRIYYDRILQLVLADGAYMDGFRRNRIVILSDGDNKNFQ</sequence>
<evidence type="ECO:0000256" key="7">
    <source>
        <dbReference type="ARBA" id="ARBA00022741"/>
    </source>
</evidence>
<comment type="catalytic activity">
    <reaction evidence="12">
        <text>L-seryl-[protein] + ATP = O-phospho-L-seryl-[protein] + ADP + H(+)</text>
        <dbReference type="Rhea" id="RHEA:17989"/>
        <dbReference type="Rhea" id="RHEA-COMP:9863"/>
        <dbReference type="Rhea" id="RHEA-COMP:11604"/>
        <dbReference type="ChEBI" id="CHEBI:15378"/>
        <dbReference type="ChEBI" id="CHEBI:29999"/>
        <dbReference type="ChEBI" id="CHEBI:30616"/>
        <dbReference type="ChEBI" id="CHEBI:83421"/>
        <dbReference type="ChEBI" id="CHEBI:456216"/>
        <dbReference type="EC" id="2.7.11.1"/>
    </reaction>
</comment>
<evidence type="ECO:0000256" key="10">
    <source>
        <dbReference type="ARBA" id="ARBA00022842"/>
    </source>
</evidence>
<proteinExistence type="inferred from homology"/>
<accession>A0AA85G6D5</accession>
<keyword evidence="6" id="KW-0479">Metal-binding</keyword>
<dbReference type="Gene3D" id="1.10.510.10">
    <property type="entry name" value="Transferase(Phosphotransferase) domain 1"/>
    <property type="match status" value="1"/>
</dbReference>
<keyword evidence="4" id="KW-0723">Serine/threonine-protein kinase</keyword>
<keyword evidence="10" id="KW-0460">Magnesium</keyword>
<organism evidence="17 18">
    <name type="scientific">Schistosoma rodhaini</name>
    <dbReference type="NCBI Taxonomy" id="6188"/>
    <lineage>
        <taxon>Eukaryota</taxon>
        <taxon>Metazoa</taxon>
        <taxon>Spiralia</taxon>
        <taxon>Lophotrochozoa</taxon>
        <taxon>Platyhelminthes</taxon>
        <taxon>Trematoda</taxon>
        <taxon>Digenea</taxon>
        <taxon>Strigeidida</taxon>
        <taxon>Schistosomatoidea</taxon>
        <taxon>Schistosomatidae</taxon>
        <taxon>Schistosoma</taxon>
    </lineage>
</organism>
<dbReference type="InterPro" id="IPR051131">
    <property type="entry name" value="NEK_Ser/Thr_kinase_NIMA"/>
</dbReference>
<feature type="region of interest" description="Disordered" evidence="15">
    <location>
        <begin position="339"/>
        <end position="373"/>
    </location>
</feature>
<feature type="compositionally biased region" description="Low complexity" evidence="15">
    <location>
        <begin position="1393"/>
        <end position="1404"/>
    </location>
</feature>
<evidence type="ECO:0000256" key="11">
    <source>
        <dbReference type="ARBA" id="ARBA00047899"/>
    </source>
</evidence>
<evidence type="ECO:0000256" key="14">
    <source>
        <dbReference type="SAM" id="Coils"/>
    </source>
</evidence>
<keyword evidence="7 13" id="KW-0547">Nucleotide-binding</keyword>
<feature type="compositionally biased region" description="Basic residues" evidence="15">
    <location>
        <begin position="306"/>
        <end position="316"/>
    </location>
</feature>
<name>A0AA85G6D5_9TREM</name>
<dbReference type="GO" id="GO:0004674">
    <property type="term" value="F:protein serine/threonine kinase activity"/>
    <property type="evidence" value="ECO:0007669"/>
    <property type="project" value="UniProtKB-KW"/>
</dbReference>
<dbReference type="PANTHER" id="PTHR44899:SF3">
    <property type="entry name" value="SERINE_THREONINE-PROTEIN KINASE NEK1"/>
    <property type="match status" value="1"/>
</dbReference>
<dbReference type="FunFam" id="1.10.510.10:FF:000172">
    <property type="entry name" value="serine/threonine-protein kinase Nek1 isoform X1"/>
    <property type="match status" value="1"/>
</dbReference>
<comment type="cofactor">
    <cofactor evidence="1">
        <name>Mg(2+)</name>
        <dbReference type="ChEBI" id="CHEBI:18420"/>
    </cofactor>
</comment>
<keyword evidence="17" id="KW-1185">Reference proteome</keyword>
<evidence type="ECO:0000259" key="16">
    <source>
        <dbReference type="PROSITE" id="PS50011"/>
    </source>
</evidence>
<keyword evidence="5" id="KW-0808">Transferase</keyword>
<evidence type="ECO:0000313" key="18">
    <source>
        <dbReference type="WBParaSite" id="SRDH1_81290.1"/>
    </source>
</evidence>
<keyword evidence="14" id="KW-0175">Coiled coil</keyword>
<dbReference type="PROSITE" id="PS50011">
    <property type="entry name" value="PROTEIN_KINASE_DOM"/>
    <property type="match status" value="1"/>
</dbReference>
<feature type="compositionally biased region" description="Acidic residues" evidence="15">
    <location>
        <begin position="804"/>
        <end position="821"/>
    </location>
</feature>
<dbReference type="InterPro" id="IPR008271">
    <property type="entry name" value="Ser/Thr_kinase_AS"/>
</dbReference>
<dbReference type="InterPro" id="IPR017441">
    <property type="entry name" value="Protein_kinase_ATP_BS"/>
</dbReference>
<evidence type="ECO:0000256" key="4">
    <source>
        <dbReference type="ARBA" id="ARBA00022527"/>
    </source>
</evidence>
<evidence type="ECO:0000256" key="3">
    <source>
        <dbReference type="ARBA" id="ARBA00012513"/>
    </source>
</evidence>
<dbReference type="PROSITE" id="PS00108">
    <property type="entry name" value="PROTEIN_KINASE_ST"/>
    <property type="match status" value="1"/>
</dbReference>
<feature type="coiled-coil region" evidence="14">
    <location>
        <begin position="662"/>
        <end position="710"/>
    </location>
</feature>
<evidence type="ECO:0000256" key="15">
    <source>
        <dbReference type="SAM" id="MobiDB-lite"/>
    </source>
</evidence>
<reference evidence="18" key="2">
    <citation type="submission" date="2023-11" db="UniProtKB">
        <authorList>
            <consortium name="WormBaseParasite"/>
        </authorList>
    </citation>
    <scope>IDENTIFICATION</scope>
</reference>
<feature type="domain" description="Protein kinase" evidence="16">
    <location>
        <begin position="7"/>
        <end position="261"/>
    </location>
</feature>
<dbReference type="EC" id="2.7.11.1" evidence="3"/>
<comment type="catalytic activity">
    <reaction evidence="11">
        <text>L-threonyl-[protein] + ATP = O-phospho-L-threonyl-[protein] + ADP + H(+)</text>
        <dbReference type="Rhea" id="RHEA:46608"/>
        <dbReference type="Rhea" id="RHEA-COMP:11060"/>
        <dbReference type="Rhea" id="RHEA-COMP:11605"/>
        <dbReference type="ChEBI" id="CHEBI:15378"/>
        <dbReference type="ChEBI" id="CHEBI:30013"/>
        <dbReference type="ChEBI" id="CHEBI:30616"/>
        <dbReference type="ChEBI" id="CHEBI:61977"/>
        <dbReference type="ChEBI" id="CHEBI:456216"/>
        <dbReference type="EC" id="2.7.11.1"/>
    </reaction>
</comment>
<evidence type="ECO:0000256" key="6">
    <source>
        <dbReference type="ARBA" id="ARBA00022723"/>
    </source>
</evidence>
<dbReference type="PANTHER" id="PTHR44899">
    <property type="entry name" value="CAMK FAMILY PROTEIN KINASE"/>
    <property type="match status" value="1"/>
</dbReference>
<feature type="compositionally biased region" description="Low complexity" evidence="15">
    <location>
        <begin position="1002"/>
        <end position="1022"/>
    </location>
</feature>